<proteinExistence type="predicted"/>
<evidence type="ECO:0000313" key="3">
    <source>
        <dbReference type="Proteomes" id="UP000234585"/>
    </source>
</evidence>
<dbReference type="GeneID" id="36526694"/>
<dbReference type="RefSeq" id="XP_024675209.1">
    <property type="nucleotide sequence ID" value="XM_024819534.1"/>
</dbReference>
<feature type="region of interest" description="Disordered" evidence="1">
    <location>
        <begin position="1"/>
        <end position="80"/>
    </location>
</feature>
<protein>
    <submittedName>
        <fullName evidence="2">Uncharacterized protein</fullName>
    </submittedName>
</protein>
<dbReference type="Proteomes" id="UP000234585">
    <property type="component" value="Unassembled WGS sequence"/>
</dbReference>
<feature type="compositionally biased region" description="Basic and acidic residues" evidence="1">
    <location>
        <begin position="31"/>
        <end position="49"/>
    </location>
</feature>
<evidence type="ECO:0000256" key="1">
    <source>
        <dbReference type="SAM" id="MobiDB-lite"/>
    </source>
</evidence>
<evidence type="ECO:0000313" key="2">
    <source>
        <dbReference type="EMBL" id="PLB41197.1"/>
    </source>
</evidence>
<accession>A0A2I2FKN5</accession>
<dbReference type="AlphaFoldDB" id="A0A2I2FKN5"/>
<gene>
    <name evidence="2" type="ORF">BDW47DRAFT_65233</name>
</gene>
<organism evidence="2 3">
    <name type="scientific">Aspergillus candidus</name>
    <dbReference type="NCBI Taxonomy" id="41067"/>
    <lineage>
        <taxon>Eukaryota</taxon>
        <taxon>Fungi</taxon>
        <taxon>Dikarya</taxon>
        <taxon>Ascomycota</taxon>
        <taxon>Pezizomycotina</taxon>
        <taxon>Eurotiomycetes</taxon>
        <taxon>Eurotiomycetidae</taxon>
        <taxon>Eurotiales</taxon>
        <taxon>Aspergillaceae</taxon>
        <taxon>Aspergillus</taxon>
        <taxon>Aspergillus subgen. Circumdati</taxon>
    </lineage>
</organism>
<name>A0A2I2FKN5_ASPCN</name>
<dbReference type="EMBL" id="KZ559121">
    <property type="protein sequence ID" value="PLB41197.1"/>
    <property type="molecule type" value="Genomic_DNA"/>
</dbReference>
<reference evidence="2 3" key="1">
    <citation type="submission" date="2017-12" db="EMBL/GenBank/DDBJ databases">
        <authorList>
            <consortium name="DOE Joint Genome Institute"/>
            <person name="Haridas S."/>
            <person name="Kjaerbolling I."/>
            <person name="Vesth T.C."/>
            <person name="Frisvad J.C."/>
            <person name="Nybo J.L."/>
            <person name="Theobald S."/>
            <person name="Kuo A."/>
            <person name="Bowyer P."/>
            <person name="Matsuda Y."/>
            <person name="Mondo S."/>
            <person name="Lyhne E.K."/>
            <person name="Kogle M.E."/>
            <person name="Clum A."/>
            <person name="Lipzen A."/>
            <person name="Salamov A."/>
            <person name="Ngan C.Y."/>
            <person name="Daum C."/>
            <person name="Chiniquy J."/>
            <person name="Barry K."/>
            <person name="LaButti K."/>
            <person name="Simmons B.A."/>
            <person name="Magnuson J.K."/>
            <person name="Mortensen U.H."/>
            <person name="Larsen T.O."/>
            <person name="Grigoriev I.V."/>
            <person name="Baker S.E."/>
            <person name="Andersen M.R."/>
            <person name="Nordberg H.P."/>
            <person name="Cantor M.N."/>
            <person name="Hua S.X."/>
        </authorList>
    </citation>
    <scope>NUCLEOTIDE SEQUENCE [LARGE SCALE GENOMIC DNA]</scope>
    <source>
        <strain evidence="2 3">CBS 102.13</strain>
    </source>
</reference>
<sequence>MSKGMEPTWKDREAWGEGPEGGSGRKKRKGAIGEHGDRGEEESNRKEGSSFKAGLVSGMRGKNRYWPGKCGVLPDDVHHG</sequence>
<keyword evidence="3" id="KW-1185">Reference proteome</keyword>